<dbReference type="STRING" id="1284.SHYC_01330"/>
<dbReference type="CDD" id="cd00614">
    <property type="entry name" value="CGS_like"/>
    <property type="match status" value="1"/>
</dbReference>
<dbReference type="Gene3D" id="3.90.1150.10">
    <property type="entry name" value="Aspartate Aminotransferase, domain 1"/>
    <property type="match status" value="1"/>
</dbReference>
<evidence type="ECO:0000256" key="3">
    <source>
        <dbReference type="ARBA" id="ARBA00022679"/>
    </source>
</evidence>
<dbReference type="EMBL" id="QXVO01000030">
    <property type="protein sequence ID" value="RIO44329.1"/>
    <property type="molecule type" value="Genomic_DNA"/>
</dbReference>
<dbReference type="GO" id="GO:0030170">
    <property type="term" value="F:pyridoxal phosphate binding"/>
    <property type="evidence" value="ECO:0007669"/>
    <property type="project" value="InterPro"/>
</dbReference>
<organism evidence="6 7">
    <name type="scientific">Staphylococcus hyicus</name>
    <dbReference type="NCBI Taxonomy" id="1284"/>
    <lineage>
        <taxon>Bacteria</taxon>
        <taxon>Bacillati</taxon>
        <taxon>Bacillota</taxon>
        <taxon>Bacilli</taxon>
        <taxon>Bacillales</taxon>
        <taxon>Staphylococcaceae</taxon>
        <taxon>Staphylococcus</taxon>
    </lineage>
</organism>
<dbReference type="AlphaFoldDB" id="A0A0A8HM98"/>
<comment type="cofactor">
    <cofactor evidence="1 5">
        <name>pyridoxal 5'-phosphate</name>
        <dbReference type="ChEBI" id="CHEBI:597326"/>
    </cofactor>
</comment>
<comment type="caution">
    <text evidence="6">The sequence shown here is derived from an EMBL/GenBank/DDBJ whole genome shotgun (WGS) entry which is preliminary data.</text>
</comment>
<dbReference type="SUPFAM" id="SSF53383">
    <property type="entry name" value="PLP-dependent transferases"/>
    <property type="match status" value="1"/>
</dbReference>
<dbReference type="GO" id="GO:0005737">
    <property type="term" value="C:cytoplasm"/>
    <property type="evidence" value="ECO:0007669"/>
    <property type="project" value="TreeGrafter"/>
</dbReference>
<dbReference type="NCBIfam" id="TIGR01326">
    <property type="entry name" value="OAH_OAS_sulfhy"/>
    <property type="match status" value="1"/>
</dbReference>
<evidence type="ECO:0000256" key="4">
    <source>
        <dbReference type="ARBA" id="ARBA00022898"/>
    </source>
</evidence>
<evidence type="ECO:0000313" key="6">
    <source>
        <dbReference type="EMBL" id="RIO44329.1"/>
    </source>
</evidence>
<dbReference type="GO" id="GO:0071269">
    <property type="term" value="P:L-homocysteine biosynthetic process"/>
    <property type="evidence" value="ECO:0007669"/>
    <property type="project" value="TreeGrafter"/>
</dbReference>
<evidence type="ECO:0000256" key="2">
    <source>
        <dbReference type="ARBA" id="ARBA00009077"/>
    </source>
</evidence>
<keyword evidence="3 6" id="KW-0808">Transferase</keyword>
<evidence type="ECO:0000256" key="5">
    <source>
        <dbReference type="RuleBase" id="RU362118"/>
    </source>
</evidence>
<dbReference type="RefSeq" id="WP_039643808.1">
    <property type="nucleotide sequence ID" value="NZ_CP008747.1"/>
</dbReference>
<evidence type="ECO:0000313" key="7">
    <source>
        <dbReference type="Proteomes" id="UP000285625"/>
    </source>
</evidence>
<dbReference type="Proteomes" id="UP000285625">
    <property type="component" value="Unassembled WGS sequence"/>
</dbReference>
<keyword evidence="4 5" id="KW-0663">Pyridoxal phosphate</keyword>
<proteinExistence type="inferred from homology"/>
<dbReference type="GeneID" id="41072112"/>
<dbReference type="Gene3D" id="3.40.640.10">
    <property type="entry name" value="Type I PLP-dependent aspartate aminotransferase-like (Major domain)"/>
    <property type="match status" value="1"/>
</dbReference>
<dbReference type="HOGENOM" id="CLU_018986_4_0_9"/>
<dbReference type="GO" id="GO:0006535">
    <property type="term" value="P:cysteine biosynthetic process from serine"/>
    <property type="evidence" value="ECO:0007669"/>
    <property type="project" value="TreeGrafter"/>
</dbReference>
<dbReference type="PIRSF" id="PIRSF001434">
    <property type="entry name" value="CGS"/>
    <property type="match status" value="1"/>
</dbReference>
<dbReference type="InterPro" id="IPR015422">
    <property type="entry name" value="PyrdxlP-dep_Trfase_small"/>
</dbReference>
<dbReference type="PANTHER" id="PTHR43797:SF2">
    <property type="entry name" value="HOMOCYSTEINE_CYSTEINE SYNTHASE"/>
    <property type="match status" value="1"/>
</dbReference>
<accession>A0A0A8HM98</accession>
<protein>
    <submittedName>
        <fullName evidence="6">O-acetylhomoserine aminocarboxypropyltransferase/cysteine synthase</fullName>
    </submittedName>
</protein>
<evidence type="ECO:0000256" key="1">
    <source>
        <dbReference type="ARBA" id="ARBA00001933"/>
    </source>
</evidence>
<dbReference type="KEGG" id="shu:SHYC_01330"/>
<dbReference type="InterPro" id="IPR000277">
    <property type="entry name" value="Cys/Met-Metab_PyrdxlP-dep_enz"/>
</dbReference>
<reference evidence="6 7" key="1">
    <citation type="journal article" date="2016" name="Front. Microbiol.">
        <title>Comprehensive Phylogenetic Analysis of Bovine Non-aureus Staphylococci Species Based on Whole-Genome Sequencing.</title>
        <authorList>
            <person name="Naushad S."/>
            <person name="Barkema H.W."/>
            <person name="Luby C."/>
            <person name="Condas L.A."/>
            <person name="Nobrega D.B."/>
            <person name="Carson D.A."/>
            <person name="De Buck J."/>
        </authorList>
    </citation>
    <scope>NUCLEOTIDE SEQUENCE [LARGE SCALE GENOMIC DNA]</scope>
    <source>
        <strain evidence="6 7">SNUC 5959</strain>
    </source>
</reference>
<dbReference type="GO" id="GO:0003961">
    <property type="term" value="F:O-acetylhomoserine aminocarboxypropyltransferase activity"/>
    <property type="evidence" value="ECO:0007669"/>
    <property type="project" value="TreeGrafter"/>
</dbReference>
<dbReference type="InterPro" id="IPR015421">
    <property type="entry name" value="PyrdxlP-dep_Trfase_major"/>
</dbReference>
<dbReference type="InterPro" id="IPR006235">
    <property type="entry name" value="OAc-hSer/O-AcSer_sulfhydrylase"/>
</dbReference>
<gene>
    <name evidence="6" type="ORF">BUZ57_09365</name>
</gene>
<dbReference type="GO" id="GO:0004124">
    <property type="term" value="F:cysteine synthase activity"/>
    <property type="evidence" value="ECO:0007669"/>
    <property type="project" value="TreeGrafter"/>
</dbReference>
<sequence>MTQDYRFETRQLHAGQEVDAATNARALPIYQTTSFNFNDTDHAANLFGLEELGNIYTRLMNPTTAVLETRVAELEGGIAGVAVASGMAAITYAIQAVAHAGDHIIACETLYGGTHTLFTHTLSKFGIEVTLVDTKDPQNVTAAIKANTKALFVETIGNPEGNIEDFEKISAITKSYGIPLIVDNTFASPYLFRPIEYGANIVVHSATKFIGGHGTSMGGVIVDGGNFDWNNGKFPGLSEPDPSYHGIIFSEKFGDAALAFKIRTTLLRDTGAALSPFNAFQLTQGLETLSLRMERHVENAEKVAHYLSNHAKVAWVKYAGLETSPYYDLKTKYLPQGAGAVFTFGVKGGYEAGKQFIEALELFSLLANVGDAKSLVIHPASTTHQQLTVEEQAAAGIAPETIRLSIGLEHIDDILNDLAKGFAAIK</sequence>
<dbReference type="GO" id="GO:0019346">
    <property type="term" value="P:transsulfuration"/>
    <property type="evidence" value="ECO:0007669"/>
    <property type="project" value="InterPro"/>
</dbReference>
<dbReference type="PANTHER" id="PTHR43797">
    <property type="entry name" value="HOMOCYSTEINE/CYSTEINE SYNTHASE"/>
    <property type="match status" value="1"/>
</dbReference>
<dbReference type="Pfam" id="PF01053">
    <property type="entry name" value="Cys_Met_Meta_PP"/>
    <property type="match status" value="1"/>
</dbReference>
<dbReference type="InterPro" id="IPR015424">
    <property type="entry name" value="PyrdxlP-dep_Trfase"/>
</dbReference>
<comment type="similarity">
    <text evidence="2 5">Belongs to the trans-sulfuration enzymes family.</text>
</comment>
<name>A0A0A8HM98_STAHY</name>
<dbReference type="FunFam" id="3.40.640.10:FF:000035">
    <property type="entry name" value="O-succinylhomoserine sulfhydrylase"/>
    <property type="match status" value="1"/>
</dbReference>